<accession>A0A0P6AB97</accession>
<keyword evidence="3" id="KW-1185">Reference proteome</keyword>
<evidence type="ECO:0000313" key="2">
    <source>
        <dbReference type="EMBL" id="KZS20139.1"/>
    </source>
</evidence>
<protein>
    <submittedName>
        <fullName evidence="2">Retinol dehydrogenase 14</fullName>
    </submittedName>
</protein>
<dbReference type="GO" id="GO:0016491">
    <property type="term" value="F:oxidoreductase activity"/>
    <property type="evidence" value="ECO:0007669"/>
    <property type="project" value="UniProtKB-KW"/>
</dbReference>
<dbReference type="EMBL" id="LRGB01000243">
    <property type="protein sequence ID" value="KZS20139.1"/>
    <property type="molecule type" value="Genomic_DNA"/>
</dbReference>
<keyword evidence="1" id="KW-0560">Oxidoreductase</keyword>
<dbReference type="Proteomes" id="UP000076858">
    <property type="component" value="Unassembled WGS sequence"/>
</dbReference>
<dbReference type="PANTHER" id="PTHR43157">
    <property type="entry name" value="PHOSPHATIDYLINOSITOL-GLYCAN BIOSYNTHESIS CLASS F PROTEIN-RELATED"/>
    <property type="match status" value="1"/>
</dbReference>
<dbReference type="CDD" id="cd05327">
    <property type="entry name" value="retinol-DH_like_SDR_c_like"/>
    <property type="match status" value="1"/>
</dbReference>
<dbReference type="OrthoDB" id="191139at2759"/>
<evidence type="ECO:0000256" key="1">
    <source>
        <dbReference type="ARBA" id="ARBA00023002"/>
    </source>
</evidence>
<dbReference type="STRING" id="35525.A0A0P6AB97"/>
<name>A0A0P6AB97_9CRUS</name>
<proteinExistence type="predicted"/>
<organism evidence="2 3">
    <name type="scientific">Daphnia magna</name>
    <dbReference type="NCBI Taxonomy" id="35525"/>
    <lineage>
        <taxon>Eukaryota</taxon>
        <taxon>Metazoa</taxon>
        <taxon>Ecdysozoa</taxon>
        <taxon>Arthropoda</taxon>
        <taxon>Crustacea</taxon>
        <taxon>Branchiopoda</taxon>
        <taxon>Diplostraca</taxon>
        <taxon>Cladocera</taxon>
        <taxon>Anomopoda</taxon>
        <taxon>Daphniidae</taxon>
        <taxon>Daphnia</taxon>
    </lineage>
</organism>
<dbReference type="PANTHER" id="PTHR43157:SF31">
    <property type="entry name" value="PHOSPHATIDYLINOSITOL-GLYCAN BIOSYNTHESIS CLASS F PROTEIN"/>
    <property type="match status" value="1"/>
</dbReference>
<reference evidence="2 3" key="1">
    <citation type="submission" date="2016-03" db="EMBL/GenBank/DDBJ databases">
        <title>EvidentialGene: Evidence-directed Construction of Genes on Genomes.</title>
        <authorList>
            <person name="Gilbert D.G."/>
            <person name="Choi J.-H."/>
            <person name="Mockaitis K."/>
            <person name="Colbourne J."/>
            <person name="Pfrender M."/>
        </authorList>
    </citation>
    <scope>NUCLEOTIDE SEQUENCE [LARGE SCALE GENOMIC DNA]</scope>
    <source>
        <strain evidence="2 3">Xinb3</strain>
        <tissue evidence="2">Complete organism</tissue>
    </source>
</reference>
<dbReference type="PRINTS" id="PR00081">
    <property type="entry name" value="GDHRDH"/>
</dbReference>
<dbReference type="AlphaFoldDB" id="A0A0P6AB97"/>
<evidence type="ECO:0000313" key="3">
    <source>
        <dbReference type="Proteomes" id="UP000076858"/>
    </source>
</evidence>
<sequence>MLTFVLSFPIVVQIGLLILSLAGGLKIYLELTKGVCNSTVQLTGKTVIISGANTGIGKETAIDLAKRGARIILACRDTKKGIAAKDDIVRHSGNDNVIVRYLDLASLPSVRNFATLILKSEQRLDILINNAGCIALEKRLTADGLESQMQTNHFGHFLLTNLLLGLMIKSAPSRIINVSSNVYRWMKTLDLNNLNSELSYNNNSLYHGVYYTSKLCQILCTRHLAPLVNSSGVTVNSLCPGVVHTEIFRTTSSWFQMLAAFVLPIFFKTAKEGAQTSIYLAVANEVSDVTGEFFRDCKIEKTSRLASDTGLAKKVWELSESFVGLKPEERHY</sequence>
<comment type="caution">
    <text evidence="2">The sequence shown here is derived from an EMBL/GenBank/DDBJ whole genome shotgun (WGS) entry which is preliminary data.</text>
</comment>
<dbReference type="Gene3D" id="3.40.50.720">
    <property type="entry name" value="NAD(P)-binding Rossmann-like Domain"/>
    <property type="match status" value="1"/>
</dbReference>
<dbReference type="InterPro" id="IPR036291">
    <property type="entry name" value="NAD(P)-bd_dom_sf"/>
</dbReference>
<dbReference type="SUPFAM" id="SSF51735">
    <property type="entry name" value="NAD(P)-binding Rossmann-fold domains"/>
    <property type="match status" value="1"/>
</dbReference>
<gene>
    <name evidence="2" type="ORF">APZ42_013139</name>
</gene>
<dbReference type="Pfam" id="PF00106">
    <property type="entry name" value="adh_short"/>
    <property type="match status" value="1"/>
</dbReference>
<dbReference type="InterPro" id="IPR002347">
    <property type="entry name" value="SDR_fam"/>
</dbReference>